<protein>
    <submittedName>
        <fullName evidence="2">Uncharacterized protein</fullName>
    </submittedName>
</protein>
<evidence type="ECO:0000256" key="1">
    <source>
        <dbReference type="SAM" id="SignalP"/>
    </source>
</evidence>
<feature type="chain" id="PRO_5041377380" evidence="1">
    <location>
        <begin position="19"/>
        <end position="721"/>
    </location>
</feature>
<feature type="signal peptide" evidence="1">
    <location>
        <begin position="1"/>
        <end position="18"/>
    </location>
</feature>
<sequence length="721" mass="82200">MRCMKRAWCGMVLLGAAALMSLLMQMDHLSLDVPPKAPQEMSQAKYVVSPSEARAAVLLIGGARAMVWKGVCENIRDKLVAGLQQPAEGLPGWKVDVFFFLALEESPEGKNSKNRLQHTYQEFQLQHCKQLLQPVYTEIMPPTYAMPATHDCPPGHEPNYAIQTAYWKLEGASERMYSQCKRVQEAYDYLFQVFEPKAGVRYSAVVRARPDSVYLAEVPSLWTFDLGHYTVTAASPADHWHVVHRGCTGPKRRHCLRCEGYEFDEACPNRTIIVDSRVQAVVARERPLHWAKKLNIAPPKRSGDSKEYGILVLECDRWQKWLMSSDPELYEEDPQACQFFQGLFLDARPVVKAPKGLQKPGPAVAVLIIGAARALVWPQVCQNIKEQLVDGLADGVWKAEVFFFLALEDSDQARDKTQIRHAFQESDLELCRQVLQPKHVELMPPKYAPSHSCPPGKEPWYVYPFYHKLSDPSKEVGASDRVYSQCARIQLAYDFVQNVYEPKVGFKYDAFVRARPDSVFVRKAPAMSSLNTSELTVSSSAPGDHWHLIHRNCTGPFERRCLRCKGEEFDGRCRPAAKRLEPKLQAVVAREKPAEEVRQLLGREVPARDGFGYLVLECDRWAKILNASHPKELSADPRRCERLQEDFLNAQPPSEKECIACMDIALFFSLDLVWLRGRTSCAAAWWDPVLEWELRLMWAPKKKHFMVQCSLRLYVCAMRWS</sequence>
<accession>A0AA36N0W7</accession>
<keyword evidence="3" id="KW-1185">Reference proteome</keyword>
<dbReference type="EMBL" id="CAUJNA010001613">
    <property type="protein sequence ID" value="CAJ1387987.1"/>
    <property type="molecule type" value="Genomic_DNA"/>
</dbReference>
<name>A0AA36N0W7_9DINO</name>
<organism evidence="2 3">
    <name type="scientific">Effrenium voratum</name>
    <dbReference type="NCBI Taxonomy" id="2562239"/>
    <lineage>
        <taxon>Eukaryota</taxon>
        <taxon>Sar</taxon>
        <taxon>Alveolata</taxon>
        <taxon>Dinophyceae</taxon>
        <taxon>Suessiales</taxon>
        <taxon>Symbiodiniaceae</taxon>
        <taxon>Effrenium</taxon>
    </lineage>
</organism>
<keyword evidence="1" id="KW-0732">Signal</keyword>
<comment type="caution">
    <text evidence="2">The sequence shown here is derived from an EMBL/GenBank/DDBJ whole genome shotgun (WGS) entry which is preliminary data.</text>
</comment>
<proteinExistence type="predicted"/>
<dbReference type="AlphaFoldDB" id="A0AA36N0W7"/>
<evidence type="ECO:0000313" key="2">
    <source>
        <dbReference type="EMBL" id="CAJ1387987.1"/>
    </source>
</evidence>
<evidence type="ECO:0000313" key="3">
    <source>
        <dbReference type="Proteomes" id="UP001178507"/>
    </source>
</evidence>
<reference evidence="2" key="1">
    <citation type="submission" date="2023-08" db="EMBL/GenBank/DDBJ databases">
        <authorList>
            <person name="Chen Y."/>
            <person name="Shah S."/>
            <person name="Dougan E. K."/>
            <person name="Thang M."/>
            <person name="Chan C."/>
        </authorList>
    </citation>
    <scope>NUCLEOTIDE SEQUENCE</scope>
</reference>
<gene>
    <name evidence="2" type="ORF">EVOR1521_LOCUS13944</name>
</gene>
<dbReference type="Proteomes" id="UP001178507">
    <property type="component" value="Unassembled WGS sequence"/>
</dbReference>